<evidence type="ECO:0000256" key="1">
    <source>
        <dbReference type="ARBA" id="ARBA00010677"/>
    </source>
</evidence>
<feature type="domain" description="Helicase C-terminal" evidence="10">
    <location>
        <begin position="371"/>
        <end position="551"/>
    </location>
</feature>
<evidence type="ECO:0000256" key="3">
    <source>
        <dbReference type="ARBA" id="ARBA00016931"/>
    </source>
</evidence>
<dbReference type="GO" id="GO:0004386">
    <property type="term" value="F:helicase activity"/>
    <property type="evidence" value="ECO:0007669"/>
    <property type="project" value="UniProtKB-KW"/>
</dbReference>
<dbReference type="GO" id="GO:0004520">
    <property type="term" value="F:DNA endonuclease activity"/>
    <property type="evidence" value="ECO:0007669"/>
    <property type="project" value="TreeGrafter"/>
</dbReference>
<dbReference type="GO" id="GO:0005524">
    <property type="term" value="F:ATP binding"/>
    <property type="evidence" value="ECO:0007669"/>
    <property type="project" value="UniProtKB-KW"/>
</dbReference>
<evidence type="ECO:0000256" key="8">
    <source>
        <dbReference type="ARBA" id="ARBA00031272"/>
    </source>
</evidence>
<keyword evidence="6" id="KW-0347">Helicase</keyword>
<dbReference type="Pfam" id="PF00176">
    <property type="entry name" value="SNF2-rel_dom"/>
    <property type="match status" value="1"/>
</dbReference>
<dbReference type="CDD" id="cd18785">
    <property type="entry name" value="SF2_C"/>
    <property type="match status" value="1"/>
</dbReference>
<dbReference type="SUPFAM" id="SSF52540">
    <property type="entry name" value="P-loop containing nucleoside triphosphate hydrolases"/>
    <property type="match status" value="2"/>
</dbReference>
<keyword evidence="5" id="KW-0378">Hydrolase</keyword>
<dbReference type="InterPro" id="IPR014001">
    <property type="entry name" value="Helicase_ATP-bd"/>
</dbReference>
<evidence type="ECO:0000256" key="4">
    <source>
        <dbReference type="ARBA" id="ARBA00022741"/>
    </source>
</evidence>
<dbReference type="InterPro" id="IPR001650">
    <property type="entry name" value="Helicase_C-like"/>
</dbReference>
<dbReference type="Pfam" id="PF00271">
    <property type="entry name" value="Helicase_C"/>
    <property type="match status" value="1"/>
</dbReference>
<protein>
    <recommendedName>
        <fullName evidence="3">Nucleoside triphosphatase I</fullName>
        <ecNumber evidence="2">3.6.1.15</ecNumber>
    </recommendedName>
    <alternativeName>
        <fullName evidence="8">Nucleoside triphosphate phosphohydrolase I</fullName>
    </alternativeName>
</protein>
<dbReference type="GO" id="GO:0043596">
    <property type="term" value="C:nuclear replication fork"/>
    <property type="evidence" value="ECO:0007669"/>
    <property type="project" value="TreeGrafter"/>
</dbReference>
<gene>
    <name evidence="11" type="ORF">CPAV1605_872</name>
</gene>
<dbReference type="InterPro" id="IPR000330">
    <property type="entry name" value="SNF2_N"/>
</dbReference>
<dbReference type="PROSITE" id="PS51194">
    <property type="entry name" value="HELICASE_CTER"/>
    <property type="match status" value="1"/>
</dbReference>
<dbReference type="InterPro" id="IPR013676">
    <property type="entry name" value="NPHI_C"/>
</dbReference>
<dbReference type="SMART" id="SM00490">
    <property type="entry name" value="HELICc"/>
    <property type="match status" value="1"/>
</dbReference>
<comment type="similarity">
    <text evidence="1">Belongs to the helicase family. NPH I subfamily.</text>
</comment>
<dbReference type="EC" id="3.6.1.15" evidence="2"/>
<dbReference type="InterPro" id="IPR027417">
    <property type="entry name" value="P-loop_NTPase"/>
</dbReference>
<evidence type="ECO:0000259" key="10">
    <source>
        <dbReference type="PROSITE" id="PS51194"/>
    </source>
</evidence>
<dbReference type="GO" id="GO:0017111">
    <property type="term" value="F:ribonucleoside triphosphate phosphatase activity"/>
    <property type="evidence" value="ECO:0007669"/>
    <property type="project" value="UniProtKB-EC"/>
</dbReference>
<evidence type="ECO:0000313" key="11">
    <source>
        <dbReference type="EMBL" id="VVU95147.1"/>
    </source>
</evidence>
<dbReference type="SMART" id="SM00487">
    <property type="entry name" value="DEXDc"/>
    <property type="match status" value="1"/>
</dbReference>
<keyword evidence="7" id="KW-0067">ATP-binding</keyword>
<reference evidence="11" key="1">
    <citation type="submission" date="2019-09" db="EMBL/GenBank/DDBJ databases">
        <authorList>
            <person name="Needham M D."/>
        </authorList>
    </citation>
    <scope>NUCLEOTIDE SEQUENCE</scope>
</reference>
<sequence>MVKYPELDDSEFYDELNKVYSKYQIKKEKKTLKQFCNRKTFQLQMPQKFVAGFINPETPYKGLLIYHRIGAGKTCSAVNIAEKWKGKRRIIVVVPAALIGNFRDELRSQCADYSYLTKAETKIIKNLPPLNHQYRKIMERSDKRIDKVYKIYSYHKYIMNAKENKINLNNALLIIDEIQNMISESGTFYKNLLNTILKAPEDLRVVLLSATPMFDKPSEIGLTMNLLRLPHPFPTGSHFNDMFLNIKRRKNGGVSYRGKNLTKFKEMIKGHVSYYRGAPPHTFPEMEFKIVKCKMESFQYKSYLTALSSDDHYFRGSFRQGDILSLPNDFFLGERIISNVAFPNRSINVTGFNSFRGDKLLMKNLSEYSIKFYKILKKIKASEGPVFFYSNFKEYGGIKSFVKVLKKHKFKNYKTHGAGLCRFAIWSGDEKHEMKEEIKRVFNQKSNLYGEEIKILLGSPSIKEGVSLLRVEQVHILEPYWNMSRMDQIIGRAIRLCSHHDVRPYRRIVSVYLYLATSSKGEETVDQYIWKLAKEKNKLISKFERSLKEAAVDCKLNKFANVYPGEEEIECLED</sequence>
<name>A0A5E8CJ97_9ZZZZ</name>
<dbReference type="AlphaFoldDB" id="A0A5E8CJ97"/>
<dbReference type="Pfam" id="PF08469">
    <property type="entry name" value="NPHI_C"/>
    <property type="match status" value="1"/>
</dbReference>
<dbReference type="PANTHER" id="PTHR45766">
    <property type="entry name" value="DNA ANNEALING HELICASE AND ENDONUCLEASE ZRANB3 FAMILY MEMBER"/>
    <property type="match status" value="1"/>
</dbReference>
<organism evidence="11">
    <name type="scientific">seawater metagenome</name>
    <dbReference type="NCBI Taxonomy" id="1561972"/>
    <lineage>
        <taxon>unclassified sequences</taxon>
        <taxon>metagenomes</taxon>
        <taxon>ecological metagenomes</taxon>
    </lineage>
</organism>
<evidence type="ECO:0000256" key="5">
    <source>
        <dbReference type="ARBA" id="ARBA00022801"/>
    </source>
</evidence>
<dbReference type="GO" id="GO:0006281">
    <property type="term" value="P:DNA repair"/>
    <property type="evidence" value="ECO:0007669"/>
    <property type="project" value="TreeGrafter"/>
</dbReference>
<dbReference type="EMBL" id="CABVLZ010000003">
    <property type="protein sequence ID" value="VVU95147.1"/>
    <property type="molecule type" value="Genomic_DNA"/>
</dbReference>
<evidence type="ECO:0000256" key="2">
    <source>
        <dbReference type="ARBA" id="ARBA00012445"/>
    </source>
</evidence>
<accession>A0A5E8CJ97</accession>
<evidence type="ECO:0000256" key="7">
    <source>
        <dbReference type="ARBA" id="ARBA00022840"/>
    </source>
</evidence>
<dbReference type="Gene3D" id="3.40.50.300">
    <property type="entry name" value="P-loop containing nucleotide triphosphate hydrolases"/>
    <property type="match status" value="2"/>
</dbReference>
<evidence type="ECO:0000259" key="9">
    <source>
        <dbReference type="PROSITE" id="PS51192"/>
    </source>
</evidence>
<keyword evidence="4" id="KW-0547">Nucleotide-binding</keyword>
<dbReference type="GO" id="GO:0031297">
    <property type="term" value="P:replication fork processing"/>
    <property type="evidence" value="ECO:0007669"/>
    <property type="project" value="TreeGrafter"/>
</dbReference>
<dbReference type="GO" id="GO:0006351">
    <property type="term" value="P:DNA-templated transcription"/>
    <property type="evidence" value="ECO:0007669"/>
    <property type="project" value="InterPro"/>
</dbReference>
<dbReference type="PANTHER" id="PTHR45766:SF3">
    <property type="entry name" value="DNA ANNEALING HELICASE AND ENDONUCLEASE ZRANB3"/>
    <property type="match status" value="1"/>
</dbReference>
<evidence type="ECO:0000256" key="6">
    <source>
        <dbReference type="ARBA" id="ARBA00022806"/>
    </source>
</evidence>
<proteinExistence type="inferred from homology"/>
<feature type="domain" description="Helicase ATP-binding" evidence="9">
    <location>
        <begin position="54"/>
        <end position="230"/>
    </location>
</feature>
<dbReference type="PROSITE" id="PS51192">
    <property type="entry name" value="HELICASE_ATP_BIND_1"/>
    <property type="match status" value="1"/>
</dbReference>